<evidence type="ECO:0008006" key="3">
    <source>
        <dbReference type="Google" id="ProtNLM"/>
    </source>
</evidence>
<dbReference type="AlphaFoldDB" id="A0A292PQG3"/>
<keyword evidence="2" id="KW-1185">Reference proteome</keyword>
<organism evidence="1 2">
    <name type="scientific">Tuber aestivum</name>
    <name type="common">summer truffle</name>
    <dbReference type="NCBI Taxonomy" id="59557"/>
    <lineage>
        <taxon>Eukaryota</taxon>
        <taxon>Fungi</taxon>
        <taxon>Dikarya</taxon>
        <taxon>Ascomycota</taxon>
        <taxon>Pezizomycotina</taxon>
        <taxon>Pezizomycetes</taxon>
        <taxon>Pezizales</taxon>
        <taxon>Tuberaceae</taxon>
        <taxon>Tuber</taxon>
    </lineage>
</organism>
<dbReference type="Proteomes" id="UP001412239">
    <property type="component" value="Unassembled WGS sequence"/>
</dbReference>
<proteinExistence type="predicted"/>
<name>A0A292PQG3_9PEZI</name>
<sequence length="100" mass="11313">MYQGCTFRSGDRGAVRPYRIIPYSRNNKFTGREHHIDSVKRLCKPNSHNRIALHGLGGSGKTQIALEYVYQRASDSDSDIFWVQGSGVLQFREGIRAIAQ</sequence>
<evidence type="ECO:0000313" key="1">
    <source>
        <dbReference type="EMBL" id="CUS08945.1"/>
    </source>
</evidence>
<dbReference type="InterPro" id="IPR027417">
    <property type="entry name" value="P-loop_NTPase"/>
</dbReference>
<evidence type="ECO:0000313" key="2">
    <source>
        <dbReference type="Proteomes" id="UP001412239"/>
    </source>
</evidence>
<accession>A0A292PQG3</accession>
<dbReference type="EMBL" id="LN891105">
    <property type="protein sequence ID" value="CUS08945.1"/>
    <property type="molecule type" value="Genomic_DNA"/>
</dbReference>
<feature type="non-terminal residue" evidence="1">
    <location>
        <position position="100"/>
    </location>
</feature>
<dbReference type="Gene3D" id="3.40.50.300">
    <property type="entry name" value="P-loop containing nucleotide triphosphate hydrolases"/>
    <property type="match status" value="1"/>
</dbReference>
<reference evidence="1" key="1">
    <citation type="submission" date="2015-10" db="EMBL/GenBank/DDBJ databases">
        <authorList>
            <person name="Regsiter A."/>
            <person name="william w."/>
        </authorList>
    </citation>
    <scope>NUCLEOTIDE SEQUENCE</scope>
    <source>
        <strain evidence="1">Montdore</strain>
    </source>
</reference>
<dbReference type="SUPFAM" id="SSF52540">
    <property type="entry name" value="P-loop containing nucleoside triphosphate hydrolases"/>
    <property type="match status" value="1"/>
</dbReference>
<gene>
    <name evidence="1" type="ORF">GSTUAT00006957001</name>
</gene>
<protein>
    <recommendedName>
        <fullName evidence="3">NB-ARC domain-containing protein</fullName>
    </recommendedName>
</protein>